<name>A0A5J5TW75_GOSBA</name>
<dbReference type="Proteomes" id="UP000327439">
    <property type="component" value="Chromosome A11"/>
</dbReference>
<gene>
    <name evidence="1" type="ORF">ES319_A11G346200v1</name>
</gene>
<sequence length="166" mass="18839">MKSWWRTIKPIDDDSNEDDTRVMGTSTMAFPCLSSLEIRNCPLTSMPLYPSLDGELDLENTSSRPLKQTIKMNIDAKNPSSSTSSLPLSKLISFHVDNIEGLDTHTLDKCLQQFTGLKNLRIEDCTELNIHGVPQVEERCEKDIGANWYKIAHIPSVTHRADIRYF</sequence>
<dbReference type="OrthoDB" id="999991at2759"/>
<protein>
    <submittedName>
        <fullName evidence="1">Uncharacterized protein</fullName>
    </submittedName>
</protein>
<dbReference type="AlphaFoldDB" id="A0A5J5TW75"/>
<dbReference type="Gene3D" id="3.80.10.10">
    <property type="entry name" value="Ribonuclease Inhibitor"/>
    <property type="match status" value="1"/>
</dbReference>
<accession>A0A5J5TW75</accession>
<keyword evidence="2" id="KW-1185">Reference proteome</keyword>
<organism evidence="1 2">
    <name type="scientific">Gossypium barbadense</name>
    <name type="common">Sea Island cotton</name>
    <name type="synonym">Hibiscus barbadensis</name>
    <dbReference type="NCBI Taxonomy" id="3634"/>
    <lineage>
        <taxon>Eukaryota</taxon>
        <taxon>Viridiplantae</taxon>
        <taxon>Streptophyta</taxon>
        <taxon>Embryophyta</taxon>
        <taxon>Tracheophyta</taxon>
        <taxon>Spermatophyta</taxon>
        <taxon>Magnoliopsida</taxon>
        <taxon>eudicotyledons</taxon>
        <taxon>Gunneridae</taxon>
        <taxon>Pentapetalae</taxon>
        <taxon>rosids</taxon>
        <taxon>malvids</taxon>
        <taxon>Malvales</taxon>
        <taxon>Malvaceae</taxon>
        <taxon>Malvoideae</taxon>
        <taxon>Gossypium</taxon>
    </lineage>
</organism>
<dbReference type="EMBL" id="CM018212">
    <property type="protein sequence ID" value="KAB2059990.1"/>
    <property type="molecule type" value="Genomic_DNA"/>
</dbReference>
<dbReference type="InterPro" id="IPR032675">
    <property type="entry name" value="LRR_dom_sf"/>
</dbReference>
<evidence type="ECO:0000313" key="1">
    <source>
        <dbReference type="EMBL" id="KAB2059990.1"/>
    </source>
</evidence>
<reference evidence="2" key="1">
    <citation type="journal article" date="2020" name="Nat. Genet.">
        <title>Genomic diversifications of five Gossypium allopolyploid species and their impact on cotton improvement.</title>
        <authorList>
            <person name="Chen Z.J."/>
            <person name="Sreedasyam A."/>
            <person name="Ando A."/>
            <person name="Song Q."/>
            <person name="De Santiago L.M."/>
            <person name="Hulse-Kemp A.M."/>
            <person name="Ding M."/>
            <person name="Ye W."/>
            <person name="Kirkbride R.C."/>
            <person name="Jenkins J."/>
            <person name="Plott C."/>
            <person name="Lovell J."/>
            <person name="Lin Y.M."/>
            <person name="Vaughn R."/>
            <person name="Liu B."/>
            <person name="Simpson S."/>
            <person name="Scheffler B.E."/>
            <person name="Wen L."/>
            <person name="Saski C.A."/>
            <person name="Grover C.E."/>
            <person name="Hu G."/>
            <person name="Conover J.L."/>
            <person name="Carlson J.W."/>
            <person name="Shu S."/>
            <person name="Boston L.B."/>
            <person name="Williams M."/>
            <person name="Peterson D.G."/>
            <person name="McGee K."/>
            <person name="Jones D.C."/>
            <person name="Wendel J.F."/>
            <person name="Stelly D.M."/>
            <person name="Grimwood J."/>
            <person name="Schmutz J."/>
        </authorList>
    </citation>
    <scope>NUCLEOTIDE SEQUENCE [LARGE SCALE GENOMIC DNA]</scope>
    <source>
        <strain evidence="2">cv. 3-79</strain>
    </source>
</reference>
<proteinExistence type="predicted"/>
<evidence type="ECO:0000313" key="2">
    <source>
        <dbReference type="Proteomes" id="UP000327439"/>
    </source>
</evidence>